<gene>
    <name evidence="1" type="ORF">GCM10007940_28590</name>
</gene>
<dbReference type="SUPFAM" id="SSF55961">
    <property type="entry name" value="Bet v1-like"/>
    <property type="match status" value="1"/>
</dbReference>
<reference evidence="1" key="2">
    <citation type="submission" date="2023-01" db="EMBL/GenBank/DDBJ databases">
        <title>Draft genome sequence of Portibacter lacus strain NBRC 108769.</title>
        <authorList>
            <person name="Sun Q."/>
            <person name="Mori K."/>
        </authorList>
    </citation>
    <scope>NUCLEOTIDE SEQUENCE</scope>
    <source>
        <strain evidence="1">NBRC 108769</strain>
    </source>
</reference>
<organism evidence="1 2">
    <name type="scientific">Portibacter lacus</name>
    <dbReference type="NCBI Taxonomy" id="1099794"/>
    <lineage>
        <taxon>Bacteria</taxon>
        <taxon>Pseudomonadati</taxon>
        <taxon>Bacteroidota</taxon>
        <taxon>Saprospiria</taxon>
        <taxon>Saprospirales</taxon>
        <taxon>Haliscomenobacteraceae</taxon>
        <taxon>Portibacter</taxon>
    </lineage>
</organism>
<accession>A0AA37SU66</accession>
<comment type="caution">
    <text evidence="1">The sequence shown here is derived from an EMBL/GenBank/DDBJ whole genome shotgun (WGS) entry which is preliminary data.</text>
</comment>
<reference evidence="1" key="1">
    <citation type="journal article" date="2014" name="Int. J. Syst. Evol. Microbiol.">
        <title>Complete genome sequence of Corynebacterium casei LMG S-19264T (=DSM 44701T), isolated from a smear-ripened cheese.</title>
        <authorList>
            <consortium name="US DOE Joint Genome Institute (JGI-PGF)"/>
            <person name="Walter F."/>
            <person name="Albersmeier A."/>
            <person name="Kalinowski J."/>
            <person name="Ruckert C."/>
        </authorList>
    </citation>
    <scope>NUCLEOTIDE SEQUENCE</scope>
    <source>
        <strain evidence="1">NBRC 108769</strain>
    </source>
</reference>
<evidence type="ECO:0000313" key="1">
    <source>
        <dbReference type="EMBL" id="GLR18243.1"/>
    </source>
</evidence>
<protein>
    <recommendedName>
        <fullName evidence="3">Cell division protein</fullName>
    </recommendedName>
</protein>
<dbReference type="CDD" id="cd07820">
    <property type="entry name" value="SRPBCC_3"/>
    <property type="match status" value="1"/>
</dbReference>
<dbReference type="EMBL" id="BSOH01000019">
    <property type="protein sequence ID" value="GLR18243.1"/>
    <property type="molecule type" value="Genomic_DNA"/>
</dbReference>
<name>A0AA37SU66_9BACT</name>
<dbReference type="AlphaFoldDB" id="A0AA37SU66"/>
<dbReference type="Proteomes" id="UP001156666">
    <property type="component" value="Unassembled WGS sequence"/>
</dbReference>
<evidence type="ECO:0000313" key="2">
    <source>
        <dbReference type="Proteomes" id="UP001156666"/>
    </source>
</evidence>
<sequence length="161" mass="18498">MPVILLTTEIHAPIRIVFDLSRSVDLHKISTQQTNETAIRGVTTGCMELNDSVTWKAKHFGIYQKLTSKITSMDKPNSFIDEMEKGIFKSFRHYHGFQENNSKTIMTDTFDYKSPLGVLGKLADKLLIEKYMTKLLTTRNQVIKEFAESDKWRSVLTTNYG</sequence>
<dbReference type="InterPro" id="IPR023393">
    <property type="entry name" value="START-like_dom_sf"/>
</dbReference>
<keyword evidence="2" id="KW-1185">Reference proteome</keyword>
<dbReference type="Gene3D" id="3.30.530.20">
    <property type="match status" value="1"/>
</dbReference>
<dbReference type="RefSeq" id="WP_235295585.1">
    <property type="nucleotide sequence ID" value="NZ_BSOH01000019.1"/>
</dbReference>
<proteinExistence type="predicted"/>
<evidence type="ECO:0008006" key="3">
    <source>
        <dbReference type="Google" id="ProtNLM"/>
    </source>
</evidence>